<reference evidence="1" key="1">
    <citation type="journal article" date="2013" name="Genetics">
        <title>The draft genome and transcriptome of Panagrellus redivivus are shaped by the harsh demands of a free-living lifestyle.</title>
        <authorList>
            <person name="Srinivasan J."/>
            <person name="Dillman A.R."/>
            <person name="Macchietto M.G."/>
            <person name="Heikkinen L."/>
            <person name="Lakso M."/>
            <person name="Fracchia K.M."/>
            <person name="Antoshechkin I."/>
            <person name="Mortazavi A."/>
            <person name="Wong G."/>
            <person name="Sternberg P.W."/>
        </authorList>
    </citation>
    <scope>NUCLEOTIDE SEQUENCE [LARGE SCALE GENOMIC DNA]</scope>
    <source>
        <strain evidence="1">MT8872</strain>
    </source>
</reference>
<proteinExistence type="predicted"/>
<accession>A0A7E4V9H4</accession>
<dbReference type="Proteomes" id="UP000492821">
    <property type="component" value="Unassembled WGS sequence"/>
</dbReference>
<keyword evidence="1" id="KW-1185">Reference proteome</keyword>
<name>A0A7E4V9H4_PANRE</name>
<organism evidence="1 2">
    <name type="scientific">Panagrellus redivivus</name>
    <name type="common">Microworm</name>
    <dbReference type="NCBI Taxonomy" id="6233"/>
    <lineage>
        <taxon>Eukaryota</taxon>
        <taxon>Metazoa</taxon>
        <taxon>Ecdysozoa</taxon>
        <taxon>Nematoda</taxon>
        <taxon>Chromadorea</taxon>
        <taxon>Rhabditida</taxon>
        <taxon>Tylenchina</taxon>
        <taxon>Panagrolaimomorpha</taxon>
        <taxon>Panagrolaimoidea</taxon>
        <taxon>Panagrolaimidae</taxon>
        <taxon>Panagrellus</taxon>
    </lineage>
</organism>
<protein>
    <submittedName>
        <fullName evidence="2">Glucan endo-1,3-beta-D-glucosidase</fullName>
    </submittedName>
</protein>
<sequence>MPPLRPWCNGQHCCLPSNRYGFTPLKPRTLAAANLVNFCLHTNGTNLIINYDMPAIINSGTPIKVNFDMPALIPYDSSAPHLEYMYRALCNNPFCDKSLSITFVQNIKDIRQVYGVGIHGTNICELSTDVDPKLYNVLAAKPNVPQQYYVDVDETEKLECMLTILDSFQFYKTIIFVNSDDASLQ</sequence>
<dbReference type="WBParaSite" id="Pan_g1816.t1">
    <property type="protein sequence ID" value="Pan_g1816.t1"/>
    <property type="gene ID" value="Pan_g1816"/>
</dbReference>
<dbReference type="AlphaFoldDB" id="A0A7E4V9H4"/>
<evidence type="ECO:0000313" key="1">
    <source>
        <dbReference type="Proteomes" id="UP000492821"/>
    </source>
</evidence>
<reference evidence="2" key="2">
    <citation type="submission" date="2020-10" db="UniProtKB">
        <authorList>
            <consortium name="WormBaseParasite"/>
        </authorList>
    </citation>
    <scope>IDENTIFICATION</scope>
</reference>
<evidence type="ECO:0000313" key="2">
    <source>
        <dbReference type="WBParaSite" id="Pan_g1816.t1"/>
    </source>
</evidence>